<comment type="caution">
    <text evidence="2">The sequence shown here is derived from an EMBL/GenBank/DDBJ whole genome shotgun (WGS) entry which is preliminary data.</text>
</comment>
<reference evidence="2 3" key="1">
    <citation type="submission" date="2024-01" db="EMBL/GenBank/DDBJ databases">
        <title>A draft genome for a cacao thread blight-causing isolate of Paramarasmius palmivorus.</title>
        <authorList>
            <person name="Baruah I.K."/>
            <person name="Bukari Y."/>
            <person name="Amoako-Attah I."/>
            <person name="Meinhardt L.W."/>
            <person name="Bailey B.A."/>
            <person name="Cohen S.P."/>
        </authorList>
    </citation>
    <scope>NUCLEOTIDE SEQUENCE [LARGE SCALE GENOMIC DNA]</scope>
    <source>
        <strain evidence="2 3">GH-12</strain>
    </source>
</reference>
<gene>
    <name evidence="2" type="primary">OLYA6_5</name>
    <name evidence="2" type="ORF">VNI00_016798</name>
</gene>
<dbReference type="PIRSF" id="PIRSF007951">
    <property type="entry name" value="Hemolysin, aegerolysin type"/>
    <property type="match status" value="1"/>
</dbReference>
<dbReference type="GO" id="GO:0019836">
    <property type="term" value="P:symbiont-mediated hemolysis of host erythrocyte"/>
    <property type="evidence" value="ECO:0007669"/>
    <property type="project" value="InterPro"/>
</dbReference>
<organism evidence="2 3">
    <name type="scientific">Paramarasmius palmivorus</name>
    <dbReference type="NCBI Taxonomy" id="297713"/>
    <lineage>
        <taxon>Eukaryota</taxon>
        <taxon>Fungi</taxon>
        <taxon>Dikarya</taxon>
        <taxon>Basidiomycota</taxon>
        <taxon>Agaricomycotina</taxon>
        <taxon>Agaricomycetes</taxon>
        <taxon>Agaricomycetidae</taxon>
        <taxon>Agaricales</taxon>
        <taxon>Marasmiineae</taxon>
        <taxon>Marasmiaceae</taxon>
        <taxon>Paramarasmius</taxon>
    </lineage>
</organism>
<name>A0AAW0BCI7_9AGAR</name>
<evidence type="ECO:0000256" key="1">
    <source>
        <dbReference type="ARBA" id="ARBA00010795"/>
    </source>
</evidence>
<dbReference type="Proteomes" id="UP001383192">
    <property type="component" value="Unassembled WGS sequence"/>
</dbReference>
<dbReference type="EMBL" id="JAYKXP010000141">
    <property type="protein sequence ID" value="KAK7023383.1"/>
    <property type="molecule type" value="Genomic_DNA"/>
</dbReference>
<dbReference type="Pfam" id="PF06355">
    <property type="entry name" value="Aegerolysin"/>
    <property type="match status" value="1"/>
</dbReference>
<proteinExistence type="inferred from homology"/>
<evidence type="ECO:0000313" key="2">
    <source>
        <dbReference type="EMBL" id="KAK7023383.1"/>
    </source>
</evidence>
<sequence>MNDKNPENYASWVVIIIHNVGNDDVKLKNLEVTWGMLHADGNRDEEVSPDKYEGCIIGPDKKLQLNGHQRMNSPSGTTGKFDLCDANDGDKVIRRFYWDCPRFAQPNTWTVSGSNSQWTVEDKGANLEGALGVITVDVMKEGN</sequence>
<evidence type="ECO:0000313" key="3">
    <source>
        <dbReference type="Proteomes" id="UP001383192"/>
    </source>
</evidence>
<dbReference type="Gene3D" id="2.60.270.50">
    <property type="match status" value="1"/>
</dbReference>
<keyword evidence="3" id="KW-1185">Reference proteome</keyword>
<accession>A0AAW0BCI7</accession>
<protein>
    <submittedName>
        <fullName evidence="2">Ostreolysin A6</fullName>
    </submittedName>
</protein>
<dbReference type="InterPro" id="IPR009413">
    <property type="entry name" value="Aegerolysin-typ"/>
</dbReference>
<dbReference type="AlphaFoldDB" id="A0AAW0BCI7"/>
<comment type="similarity">
    <text evidence="1">Belongs to the aegerolysin family.</text>
</comment>